<reference evidence="2" key="1">
    <citation type="submission" date="2016-01" db="EMBL/GenBank/DDBJ databases">
        <authorList>
            <person name="Mitreva M."/>
            <person name="Pepin K.H."/>
            <person name="Mihindukulasuriya K.A."/>
            <person name="Fulton R."/>
            <person name="Fronick C."/>
            <person name="O'Laughlin M."/>
            <person name="Miner T."/>
            <person name="Herter B."/>
            <person name="Rosa B.A."/>
            <person name="Cordes M."/>
            <person name="Tomlinson C."/>
            <person name="Wollam A."/>
            <person name="Palsikar V.B."/>
            <person name="Mardis E.R."/>
            <person name="Wilson R.K."/>
        </authorList>
    </citation>
    <scope>NUCLEOTIDE SEQUENCE [LARGE SCALE GENOMIC DNA]</scope>
    <source>
        <strain evidence="2">KA00683</strain>
    </source>
</reference>
<dbReference type="AlphaFoldDB" id="A0A134BDE0"/>
<sequence length="56" mass="6396">MVRISTNIGSPADQYRYAFAPFDLYALSCGRDKMNQYWSLSGPVLVSNSDQYYFTS</sequence>
<accession>A0A134BDE0</accession>
<comment type="caution">
    <text evidence="1">The sequence shown here is derived from an EMBL/GenBank/DDBJ whole genome shotgun (WGS) entry which is preliminary data.</text>
</comment>
<proteinExistence type="predicted"/>
<protein>
    <submittedName>
        <fullName evidence="1">Uncharacterized protein</fullName>
    </submittedName>
</protein>
<dbReference type="Proteomes" id="UP000070224">
    <property type="component" value="Unassembled WGS sequence"/>
</dbReference>
<evidence type="ECO:0000313" key="1">
    <source>
        <dbReference type="EMBL" id="KXB77971.1"/>
    </source>
</evidence>
<name>A0A134BDE0_9PORP</name>
<organism evidence="1 2">
    <name type="scientific">Porphyromonas somerae</name>
    <dbReference type="NCBI Taxonomy" id="322095"/>
    <lineage>
        <taxon>Bacteria</taxon>
        <taxon>Pseudomonadati</taxon>
        <taxon>Bacteroidota</taxon>
        <taxon>Bacteroidia</taxon>
        <taxon>Bacteroidales</taxon>
        <taxon>Porphyromonadaceae</taxon>
        <taxon>Porphyromonas</taxon>
    </lineage>
</organism>
<keyword evidence="2" id="KW-1185">Reference proteome</keyword>
<dbReference type="PATRIC" id="fig|322095.3.peg.310"/>
<dbReference type="EMBL" id="LSDK01000021">
    <property type="protein sequence ID" value="KXB77971.1"/>
    <property type="molecule type" value="Genomic_DNA"/>
</dbReference>
<evidence type="ECO:0000313" key="2">
    <source>
        <dbReference type="Proteomes" id="UP000070224"/>
    </source>
</evidence>
<gene>
    <name evidence="1" type="ORF">HMPREF3185_00313</name>
</gene>